<reference evidence="1" key="2">
    <citation type="journal article" date="2015" name="Fish Shellfish Immunol.">
        <title>Early steps in the European eel (Anguilla anguilla)-Vibrio vulnificus interaction in the gills: Role of the RtxA13 toxin.</title>
        <authorList>
            <person name="Callol A."/>
            <person name="Pajuelo D."/>
            <person name="Ebbesson L."/>
            <person name="Teles M."/>
            <person name="MacKenzie S."/>
            <person name="Amaro C."/>
        </authorList>
    </citation>
    <scope>NUCLEOTIDE SEQUENCE</scope>
</reference>
<name>A0A0E9QGR3_ANGAN</name>
<organism evidence="1">
    <name type="scientific">Anguilla anguilla</name>
    <name type="common">European freshwater eel</name>
    <name type="synonym">Muraena anguilla</name>
    <dbReference type="NCBI Taxonomy" id="7936"/>
    <lineage>
        <taxon>Eukaryota</taxon>
        <taxon>Metazoa</taxon>
        <taxon>Chordata</taxon>
        <taxon>Craniata</taxon>
        <taxon>Vertebrata</taxon>
        <taxon>Euteleostomi</taxon>
        <taxon>Actinopterygii</taxon>
        <taxon>Neopterygii</taxon>
        <taxon>Teleostei</taxon>
        <taxon>Anguilliformes</taxon>
        <taxon>Anguillidae</taxon>
        <taxon>Anguilla</taxon>
    </lineage>
</organism>
<evidence type="ECO:0000313" key="1">
    <source>
        <dbReference type="EMBL" id="JAH15687.1"/>
    </source>
</evidence>
<protein>
    <submittedName>
        <fullName evidence="1">Uncharacterized protein</fullName>
    </submittedName>
</protein>
<accession>A0A0E9QGR3</accession>
<proteinExistence type="predicted"/>
<dbReference type="EMBL" id="GBXM01092890">
    <property type="protein sequence ID" value="JAH15687.1"/>
    <property type="molecule type" value="Transcribed_RNA"/>
</dbReference>
<reference evidence="1" key="1">
    <citation type="submission" date="2014-11" db="EMBL/GenBank/DDBJ databases">
        <authorList>
            <person name="Amaro Gonzalez C."/>
        </authorList>
    </citation>
    <scope>NUCLEOTIDE SEQUENCE</scope>
</reference>
<sequence length="25" mass="2776">MGCVNILQTQTHIFEISPLSLPKCC</sequence>
<dbReference type="AlphaFoldDB" id="A0A0E9QGR3"/>